<keyword evidence="1" id="KW-1133">Transmembrane helix</keyword>
<sequence length="83" mass="9820">MQMEVGLFWAEKGMLVLGALFVLTSMMQYGRRSSDWKGVITMFYKRIPMNIAEYKWYRLGIALLVFAVVIRFALLILWPTYQF</sequence>
<dbReference type="KEGG" id="vsp:VS_II1113"/>
<dbReference type="Proteomes" id="UP000009100">
    <property type="component" value="Chromosome 2"/>
</dbReference>
<dbReference type="HOGENOM" id="CLU_195407_0_0_6"/>
<gene>
    <name evidence="2" type="ordered locus">VS_II1113</name>
</gene>
<keyword evidence="1" id="KW-0812">Transmembrane</keyword>
<dbReference type="EMBL" id="FM954973">
    <property type="protein sequence ID" value="CAV27016.1"/>
    <property type="molecule type" value="Genomic_DNA"/>
</dbReference>
<feature type="transmembrane region" description="Helical" evidence="1">
    <location>
        <begin position="6"/>
        <end position="27"/>
    </location>
</feature>
<accession>B7VS93</accession>
<keyword evidence="1" id="KW-0472">Membrane</keyword>
<evidence type="ECO:0000256" key="1">
    <source>
        <dbReference type="SAM" id="Phobius"/>
    </source>
</evidence>
<proteinExistence type="predicted"/>
<dbReference type="eggNOG" id="ENOG5033IA9">
    <property type="taxonomic scope" value="Bacteria"/>
</dbReference>
<feature type="transmembrane region" description="Helical" evidence="1">
    <location>
        <begin position="56"/>
        <end position="78"/>
    </location>
</feature>
<evidence type="ECO:0000313" key="2">
    <source>
        <dbReference type="EMBL" id="CAV27016.1"/>
    </source>
</evidence>
<dbReference type="AlphaFoldDB" id="B7VS93"/>
<reference evidence="2 3" key="1">
    <citation type="submission" date="2009-02" db="EMBL/GenBank/DDBJ databases">
        <title>Vibrio splendidus str. LGP32 complete genome.</title>
        <authorList>
            <person name="Mazel D."/>
            <person name="Le Roux F."/>
        </authorList>
    </citation>
    <scope>NUCLEOTIDE SEQUENCE [LARGE SCALE GENOMIC DNA]</scope>
    <source>
        <strain evidence="2 3">LGP32</strain>
    </source>
</reference>
<protein>
    <submittedName>
        <fullName evidence="2">Uncharacterized protein</fullName>
    </submittedName>
</protein>
<name>B7VS93_VIBA3</name>
<evidence type="ECO:0000313" key="3">
    <source>
        <dbReference type="Proteomes" id="UP000009100"/>
    </source>
</evidence>
<organism evidence="2 3">
    <name type="scientific">Vibrio atlanticus (strain LGP32)</name>
    <name type="common">Vibrio splendidus (strain Mel32)</name>
    <dbReference type="NCBI Taxonomy" id="575788"/>
    <lineage>
        <taxon>Bacteria</taxon>
        <taxon>Pseudomonadati</taxon>
        <taxon>Pseudomonadota</taxon>
        <taxon>Gammaproteobacteria</taxon>
        <taxon>Vibrionales</taxon>
        <taxon>Vibrionaceae</taxon>
        <taxon>Vibrio</taxon>
    </lineage>
</organism>
<dbReference type="STRING" id="575788.VS_II1113"/>